<protein>
    <recommendedName>
        <fullName evidence="4">O-fucosyltransferase family protein</fullName>
    </recommendedName>
</protein>
<dbReference type="PANTHER" id="PTHR37220:SF1">
    <property type="entry name" value="O-FUCOSYLTRANSFERASE 23"/>
    <property type="match status" value="1"/>
</dbReference>
<feature type="transmembrane region" description="Helical" evidence="1">
    <location>
        <begin position="12"/>
        <end position="35"/>
    </location>
</feature>
<gene>
    <name evidence="2" type="ORF">V6N11_049205</name>
</gene>
<sequence length="244" mass="28326">MDLFSGCKLLRFFGCHFTSLTCKCCLALVAIALSLRAIFLHSFPGYGVTEWNNLDLILSPALLFDSDDVIRSDKILEVPQIVWGLNNQKIAFARACLTARMLNRTLLIPSLSASLFYKEIDRLRPISFDKVFQFERFNSLWKWTVERDLEQLEQSRGGFANKYEVIRVVGKNPFLWHDHWPVNDYARVFECLVLVDEIAEEVEKVMSKIRRVGRKLRSKTKTVEHENIPYVAIHEGRNRLDDSL</sequence>
<dbReference type="InterPro" id="IPR044982">
    <property type="entry name" value="AtOFT1-like"/>
</dbReference>
<organism evidence="2 3">
    <name type="scientific">Hibiscus sabdariffa</name>
    <name type="common">roselle</name>
    <dbReference type="NCBI Taxonomy" id="183260"/>
    <lineage>
        <taxon>Eukaryota</taxon>
        <taxon>Viridiplantae</taxon>
        <taxon>Streptophyta</taxon>
        <taxon>Embryophyta</taxon>
        <taxon>Tracheophyta</taxon>
        <taxon>Spermatophyta</taxon>
        <taxon>Magnoliopsida</taxon>
        <taxon>eudicotyledons</taxon>
        <taxon>Gunneridae</taxon>
        <taxon>Pentapetalae</taxon>
        <taxon>rosids</taxon>
        <taxon>malvids</taxon>
        <taxon>Malvales</taxon>
        <taxon>Malvaceae</taxon>
        <taxon>Malvoideae</taxon>
        <taxon>Hibiscus</taxon>
    </lineage>
</organism>
<evidence type="ECO:0000313" key="2">
    <source>
        <dbReference type="EMBL" id="KAK8976548.1"/>
    </source>
</evidence>
<keyword evidence="1" id="KW-1133">Transmembrane helix</keyword>
<comment type="caution">
    <text evidence="2">The sequence shown here is derived from an EMBL/GenBank/DDBJ whole genome shotgun (WGS) entry which is preliminary data.</text>
</comment>
<keyword evidence="1" id="KW-0812">Transmembrane</keyword>
<reference evidence="2 3" key="1">
    <citation type="journal article" date="2024" name="G3 (Bethesda)">
        <title>Genome assembly of Hibiscus sabdariffa L. provides insights into metabolisms of medicinal natural products.</title>
        <authorList>
            <person name="Kim T."/>
        </authorList>
    </citation>
    <scope>NUCLEOTIDE SEQUENCE [LARGE SCALE GENOMIC DNA]</scope>
    <source>
        <strain evidence="2">TK-2024</strain>
        <tissue evidence="2">Old leaves</tissue>
    </source>
</reference>
<evidence type="ECO:0000313" key="3">
    <source>
        <dbReference type="Proteomes" id="UP001396334"/>
    </source>
</evidence>
<name>A0ABR2NKF3_9ROSI</name>
<accession>A0ABR2NKF3</accession>
<keyword evidence="1" id="KW-0472">Membrane</keyword>
<evidence type="ECO:0008006" key="4">
    <source>
        <dbReference type="Google" id="ProtNLM"/>
    </source>
</evidence>
<dbReference type="EMBL" id="JBBPBN010000128">
    <property type="protein sequence ID" value="KAK8976548.1"/>
    <property type="molecule type" value="Genomic_DNA"/>
</dbReference>
<proteinExistence type="predicted"/>
<dbReference type="Proteomes" id="UP001396334">
    <property type="component" value="Unassembled WGS sequence"/>
</dbReference>
<dbReference type="PANTHER" id="PTHR37220">
    <property type="entry name" value="O-FUCOSYLTRANSFERASE 23"/>
    <property type="match status" value="1"/>
</dbReference>
<evidence type="ECO:0000256" key="1">
    <source>
        <dbReference type="SAM" id="Phobius"/>
    </source>
</evidence>
<keyword evidence="3" id="KW-1185">Reference proteome</keyword>